<organism evidence="1 2">
    <name type="scientific">Vitrella brassicaformis (strain CCMP3155)</name>
    <dbReference type="NCBI Taxonomy" id="1169540"/>
    <lineage>
        <taxon>Eukaryota</taxon>
        <taxon>Sar</taxon>
        <taxon>Alveolata</taxon>
        <taxon>Colpodellida</taxon>
        <taxon>Vitrellaceae</taxon>
        <taxon>Vitrella</taxon>
    </lineage>
</organism>
<dbReference type="GO" id="GO:0016020">
    <property type="term" value="C:membrane"/>
    <property type="evidence" value="ECO:0007669"/>
    <property type="project" value="InterPro"/>
</dbReference>
<evidence type="ECO:0000313" key="2">
    <source>
        <dbReference type="Proteomes" id="UP000041254"/>
    </source>
</evidence>
<dbReference type="EMBL" id="CDMY01000781">
    <property type="protein sequence ID" value="CEM33343.1"/>
    <property type="molecule type" value="Genomic_DNA"/>
</dbReference>
<evidence type="ECO:0000313" key="1">
    <source>
        <dbReference type="EMBL" id="CEM33343.1"/>
    </source>
</evidence>
<protein>
    <submittedName>
        <fullName evidence="1">Uncharacterized protein</fullName>
    </submittedName>
</protein>
<dbReference type="Proteomes" id="UP000041254">
    <property type="component" value="Unassembled WGS sequence"/>
</dbReference>
<dbReference type="InterPro" id="IPR006813">
    <property type="entry name" value="Glyco_trans_17"/>
</dbReference>
<dbReference type="OrthoDB" id="430664at2759"/>
<dbReference type="OMA" id="LESHIWR"/>
<dbReference type="GO" id="GO:0003830">
    <property type="term" value="F:beta-1,4-mannosylglycoprotein 4-beta-N-acetylglucosaminyltransferase activity"/>
    <property type="evidence" value="ECO:0007669"/>
    <property type="project" value="InterPro"/>
</dbReference>
<accession>A0A0G4GRW6</accession>
<name>A0A0G4GRW6_VITBC</name>
<dbReference type="GO" id="GO:0006044">
    <property type="term" value="P:N-acetylglucosamine metabolic process"/>
    <property type="evidence" value="ECO:0007669"/>
    <property type="project" value="TreeGrafter"/>
</dbReference>
<dbReference type="InParanoid" id="A0A0G4GRW6"/>
<proteinExistence type="predicted"/>
<dbReference type="Pfam" id="PF04724">
    <property type="entry name" value="Glyco_transf_17"/>
    <property type="match status" value="1"/>
</dbReference>
<sequence length="420" mass="48640">MCFPGCGGQKPKASPVEEPHAAGFLSALERANITTAHLQSKLDNPITLSDTRRIMDAVTPYLLMPPEDCGLVDAAVTSREDCGLVQRRDEADDRGFAQDSIADCSSRFFWRVLTGRRREKPIRIVDVVLFGYELDLLEIRFHELDDVVAHTVLLENELSMKGVPKPLMWQEARTQERFARFANRTSSAVVLTRDTPVKKRGLWPWERATRQAAFRVVRMVDMQEGLELDNDDVIIYGDLDEMPSGESLRHLQQCEPRPGVFPLSGGLLFFIGRLDEVYLSDSPVPGWKYLLERPSYHRWHDAKRIRRLEQPKRPGGYLPGGWHLSDYPFLPFILIKRITISESRALESHIWRDVLRGEVRPDFRPLMKGWKKRLTRFDALAAHNARYRMLGEVAGRGPWYLLCNRERFPAWFWMRDRRLD</sequence>
<dbReference type="VEuPathDB" id="CryptoDB:Vbra_18504"/>
<reference evidence="1 2" key="1">
    <citation type="submission" date="2014-11" db="EMBL/GenBank/DDBJ databases">
        <authorList>
            <person name="Zhu J."/>
            <person name="Qi W."/>
            <person name="Song R."/>
        </authorList>
    </citation>
    <scope>NUCLEOTIDE SEQUENCE [LARGE SCALE GENOMIC DNA]</scope>
</reference>
<keyword evidence="2" id="KW-1185">Reference proteome</keyword>
<dbReference type="PANTHER" id="PTHR12224">
    <property type="entry name" value="BETA-1,4-MANNOSYL-GLYCOPROTEIN BETA-1,4-N-ACETYLGLUCOSAMINYL-TRANSFERASE"/>
    <property type="match status" value="1"/>
</dbReference>
<dbReference type="AlphaFoldDB" id="A0A0G4GRW6"/>
<dbReference type="PANTHER" id="PTHR12224:SF0">
    <property type="entry name" value="BETA-1,4-MANNOSYL-GLYCOPROTEIN 4-BETA-N-ACETYLGLUCOSAMINYLTRANSFERASE"/>
    <property type="match status" value="1"/>
</dbReference>
<dbReference type="PhylomeDB" id="A0A0G4GRW6"/>
<gene>
    <name evidence="1" type="ORF">Vbra_18504</name>
</gene>